<comment type="caution">
    <text evidence="1">The sequence shown here is derived from an EMBL/GenBank/DDBJ whole genome shotgun (WGS) entry which is preliminary data.</text>
</comment>
<organism evidence="1 2">
    <name type="scientific">Methylobacterium radiotolerans</name>
    <dbReference type="NCBI Taxonomy" id="31998"/>
    <lineage>
        <taxon>Bacteria</taxon>
        <taxon>Pseudomonadati</taxon>
        <taxon>Pseudomonadota</taxon>
        <taxon>Alphaproteobacteria</taxon>
        <taxon>Hyphomicrobiales</taxon>
        <taxon>Methylobacteriaceae</taxon>
        <taxon>Methylobacterium</taxon>
    </lineage>
</organism>
<dbReference type="RefSeq" id="WP_063110560.1">
    <property type="nucleotide sequence ID" value="NZ_JBEPNV010000001.1"/>
</dbReference>
<keyword evidence="2" id="KW-1185">Reference proteome</keyword>
<proteinExistence type="predicted"/>
<gene>
    <name evidence="1" type="ORF">ABIC20_004579</name>
</gene>
<evidence type="ECO:0000313" key="1">
    <source>
        <dbReference type="EMBL" id="MET3867270.1"/>
    </source>
</evidence>
<dbReference type="Proteomes" id="UP001549119">
    <property type="component" value="Unassembled WGS sequence"/>
</dbReference>
<protein>
    <submittedName>
        <fullName evidence="1">Uncharacterized protein</fullName>
    </submittedName>
</protein>
<dbReference type="EMBL" id="JBEPNW010000002">
    <property type="protein sequence ID" value="MET3867270.1"/>
    <property type="molecule type" value="Genomic_DNA"/>
</dbReference>
<sequence>MVREETVQEEVAKRIDWVTKTVVTYAVADLPRAPKRGDHVFLDGVELAVAIAFEYRAGNVDCYLAATRNG</sequence>
<name>A0ABV2NLN3_9HYPH</name>
<evidence type="ECO:0000313" key="2">
    <source>
        <dbReference type="Proteomes" id="UP001549119"/>
    </source>
</evidence>
<accession>A0ABV2NLN3</accession>
<reference evidence="1 2" key="1">
    <citation type="submission" date="2024-06" db="EMBL/GenBank/DDBJ databases">
        <title>Genomics of switchgrass bacterial isolates.</title>
        <authorList>
            <person name="Shade A."/>
        </authorList>
    </citation>
    <scope>NUCLEOTIDE SEQUENCE [LARGE SCALE GENOMIC DNA]</scope>
    <source>
        <strain evidence="1 2">PvP084</strain>
    </source>
</reference>